<accession>A0A521D3H1</accession>
<dbReference type="Pfam" id="PF10825">
    <property type="entry name" value="DUF2752"/>
    <property type="match status" value="1"/>
</dbReference>
<protein>
    <recommendedName>
        <fullName evidence="4">DUF2752 domain-containing protein</fullName>
    </recommendedName>
</protein>
<keyword evidence="1" id="KW-0472">Membrane</keyword>
<evidence type="ECO:0008006" key="4">
    <source>
        <dbReference type="Google" id="ProtNLM"/>
    </source>
</evidence>
<name>A0A521D3H1_SACCC</name>
<feature type="transmembrane region" description="Helical" evidence="1">
    <location>
        <begin position="71"/>
        <end position="89"/>
    </location>
</feature>
<feature type="transmembrane region" description="Helical" evidence="1">
    <location>
        <begin position="12"/>
        <end position="29"/>
    </location>
</feature>
<proteinExistence type="predicted"/>
<dbReference type="AlphaFoldDB" id="A0A521D3H1"/>
<evidence type="ECO:0000313" key="2">
    <source>
        <dbReference type="EMBL" id="SMO66243.1"/>
    </source>
</evidence>
<reference evidence="2 3" key="1">
    <citation type="submission" date="2017-05" db="EMBL/GenBank/DDBJ databases">
        <authorList>
            <person name="Varghese N."/>
            <person name="Submissions S."/>
        </authorList>
    </citation>
    <scope>NUCLEOTIDE SEQUENCE [LARGE SCALE GENOMIC DNA]</scope>
    <source>
        <strain evidence="2 3">DSM 27040</strain>
    </source>
</reference>
<organism evidence="2 3">
    <name type="scientific">Saccharicrinis carchari</name>
    <dbReference type="NCBI Taxonomy" id="1168039"/>
    <lineage>
        <taxon>Bacteria</taxon>
        <taxon>Pseudomonadati</taxon>
        <taxon>Bacteroidota</taxon>
        <taxon>Bacteroidia</taxon>
        <taxon>Marinilabiliales</taxon>
        <taxon>Marinilabiliaceae</taxon>
        <taxon>Saccharicrinis</taxon>
    </lineage>
</organism>
<dbReference type="Proteomes" id="UP000319040">
    <property type="component" value="Unassembled WGS sequence"/>
</dbReference>
<dbReference type="InterPro" id="IPR021215">
    <property type="entry name" value="DUF2752"/>
</dbReference>
<dbReference type="OrthoDB" id="1525013at2"/>
<dbReference type="EMBL" id="FXTB01000004">
    <property type="protein sequence ID" value="SMO66243.1"/>
    <property type="molecule type" value="Genomic_DNA"/>
</dbReference>
<evidence type="ECO:0000313" key="3">
    <source>
        <dbReference type="Proteomes" id="UP000319040"/>
    </source>
</evidence>
<keyword evidence="1" id="KW-1133">Transmembrane helix</keyword>
<gene>
    <name evidence="2" type="ORF">SAMN06265379_104174</name>
</gene>
<keyword evidence="3" id="KW-1185">Reference proteome</keyword>
<sequence>MTIKTIITYFKKYFEAIAWVLGLGLMAWSDPYASGHYSLCLIKNSGIGFCPGCGLGHAIGFLARGELLMSFKSHPLGIFAVIILSFRIFRLFKYKHVQINADEQNH</sequence>
<keyword evidence="1" id="KW-0812">Transmembrane</keyword>
<evidence type="ECO:0000256" key="1">
    <source>
        <dbReference type="SAM" id="Phobius"/>
    </source>
</evidence>